<dbReference type="AlphaFoldDB" id="A0A0J1D5K1"/>
<evidence type="ECO:0000313" key="2">
    <source>
        <dbReference type="EMBL" id="KLU27906.1"/>
    </source>
</evidence>
<gene>
    <name evidence="2" type="ORF">EOS_02075</name>
</gene>
<feature type="compositionally biased region" description="Polar residues" evidence="1">
    <location>
        <begin position="33"/>
        <end position="45"/>
    </location>
</feature>
<dbReference type="EMBL" id="AEJF01000010">
    <property type="protein sequence ID" value="KLU27906.1"/>
    <property type="molecule type" value="Genomic_DNA"/>
</dbReference>
<comment type="caution">
    <text evidence="2">The sequence shown here is derived from an EMBL/GenBank/DDBJ whole genome shotgun (WGS) entry which is preliminary data.</text>
</comment>
<dbReference type="PATRIC" id="fig|908627.4.peg.450"/>
<keyword evidence="3" id="KW-1185">Reference proteome</keyword>
<proteinExistence type="predicted"/>
<dbReference type="Proteomes" id="UP000035963">
    <property type="component" value="Unassembled WGS sequence"/>
</dbReference>
<evidence type="ECO:0000313" key="3">
    <source>
        <dbReference type="Proteomes" id="UP000035963"/>
    </source>
</evidence>
<feature type="region of interest" description="Disordered" evidence="1">
    <location>
        <begin position="31"/>
        <end position="62"/>
    </location>
</feature>
<dbReference type="RefSeq" id="WP_047844935.1">
    <property type="nucleotide sequence ID" value="NZ_AEJF01000010.1"/>
</dbReference>
<sequence length="62" mass="6694">MLPLLSFHALVAHRGDGLRPELLALLQREAQPQMPSANVSHQPASIQKGEGAEPILDDPTTE</sequence>
<evidence type="ECO:0000256" key="1">
    <source>
        <dbReference type="SAM" id="MobiDB-lite"/>
    </source>
</evidence>
<name>A0A0J1D5K1_9BURK</name>
<reference evidence="2 3" key="1">
    <citation type="journal article" date="2015" name="Genome Announc.">
        <title>Draft Genome Sequence of Burkholderia sp. Strain PML1(12), an Ectomycorrhizosphere-Inhabiting Bacterium with Effective Mineral-Weathering Ability.</title>
        <authorList>
            <person name="Uroz S."/>
            <person name="Oger P."/>
        </authorList>
    </citation>
    <scope>NUCLEOTIDE SEQUENCE [LARGE SCALE GENOMIC DNA]</scope>
    <source>
        <strain evidence="3">PML1(12)</strain>
    </source>
</reference>
<dbReference type="OrthoDB" id="9103911at2"/>
<organism evidence="2 3">
    <name type="scientific">Caballeronia mineralivorans PML1(12)</name>
    <dbReference type="NCBI Taxonomy" id="908627"/>
    <lineage>
        <taxon>Bacteria</taxon>
        <taxon>Pseudomonadati</taxon>
        <taxon>Pseudomonadota</taxon>
        <taxon>Betaproteobacteria</taxon>
        <taxon>Burkholderiales</taxon>
        <taxon>Burkholderiaceae</taxon>
        <taxon>Caballeronia</taxon>
    </lineage>
</organism>
<accession>A0A0J1D5K1</accession>
<protein>
    <submittedName>
        <fullName evidence="2">Uncharacterized protein</fullName>
    </submittedName>
</protein>